<keyword evidence="12" id="KW-1185">Reference proteome</keyword>
<dbReference type="PANTHER" id="PTHR43183">
    <property type="entry name" value="HYPOTHETICAL DIHYDROXYACID DEHYDRATASE (EUROFUNG)-RELATED"/>
    <property type="match status" value="1"/>
</dbReference>
<dbReference type="GO" id="GO:0051537">
    <property type="term" value="F:2 iron, 2 sulfur cluster binding"/>
    <property type="evidence" value="ECO:0007669"/>
    <property type="project" value="UniProtKB-KW"/>
</dbReference>
<dbReference type="EMBL" id="SMKL01000031">
    <property type="protein sequence ID" value="TDC50386.1"/>
    <property type="molecule type" value="Genomic_DNA"/>
</dbReference>
<keyword evidence="3" id="KW-0479">Metal-binding</keyword>
<keyword evidence="4" id="KW-0408">Iron</keyword>
<evidence type="ECO:0000259" key="10">
    <source>
        <dbReference type="Pfam" id="PF24877"/>
    </source>
</evidence>
<dbReference type="Gene3D" id="3.50.30.80">
    <property type="entry name" value="IlvD/EDD C-terminal domain-like"/>
    <property type="match status" value="1"/>
</dbReference>
<reference evidence="11 12" key="1">
    <citation type="submission" date="2019-02" db="EMBL/GenBank/DDBJ databases">
        <title>Draft genome sequences of novel Actinobacteria.</title>
        <authorList>
            <person name="Sahin N."/>
            <person name="Ay H."/>
            <person name="Saygin H."/>
        </authorList>
    </citation>
    <scope>NUCLEOTIDE SEQUENCE [LARGE SCALE GENOMIC DNA]</scope>
    <source>
        <strain evidence="11 12">KC603</strain>
    </source>
</reference>
<dbReference type="AlphaFoldDB" id="A0A4R4RLW7"/>
<evidence type="ECO:0000256" key="3">
    <source>
        <dbReference type="ARBA" id="ARBA00022723"/>
    </source>
</evidence>
<evidence type="ECO:0000256" key="1">
    <source>
        <dbReference type="ARBA" id="ARBA00006486"/>
    </source>
</evidence>
<evidence type="ECO:0000256" key="4">
    <source>
        <dbReference type="ARBA" id="ARBA00023004"/>
    </source>
</evidence>
<protein>
    <submittedName>
        <fullName evidence="11">Dihydroxy-acid dehydratase</fullName>
    </submittedName>
</protein>
<keyword evidence="6" id="KW-0456">Lyase</keyword>
<dbReference type="GO" id="GO:0009082">
    <property type="term" value="P:branched-chain amino acid biosynthetic process"/>
    <property type="evidence" value="ECO:0007669"/>
    <property type="project" value="UniProtKB-KW"/>
</dbReference>
<dbReference type="NCBIfam" id="NF009560">
    <property type="entry name" value="PRK13017.1"/>
    <property type="match status" value="1"/>
</dbReference>
<feature type="domain" description="Dihydroxy-acid/6-phosphogluconate dehydratase N-terminal" evidence="9">
    <location>
        <begin position="44"/>
        <end position="355"/>
    </location>
</feature>
<proteinExistence type="inferred from homology"/>
<comment type="caution">
    <text evidence="11">The sequence shown here is derived from an EMBL/GenBank/DDBJ whole genome shotgun (WGS) entry which is preliminary data.</text>
</comment>
<keyword evidence="7" id="KW-0028">Amino-acid biosynthesis</keyword>
<gene>
    <name evidence="11" type="ORF">E1212_15240</name>
</gene>
<dbReference type="InterPro" id="IPR037237">
    <property type="entry name" value="IlvD/EDD_N"/>
</dbReference>
<name>A0A4R4RLW7_9ACTN</name>
<feature type="domain" description="Dihydroxy-acid/6-phosphogluconate dehydratase C-terminal" evidence="10">
    <location>
        <begin position="365"/>
        <end position="559"/>
    </location>
</feature>
<keyword evidence="7" id="KW-0100">Branched-chain amino acid biosynthesis</keyword>
<feature type="region of interest" description="Disordered" evidence="8">
    <location>
        <begin position="565"/>
        <end position="602"/>
    </location>
</feature>
<organism evidence="11 12">
    <name type="scientific">Jiangella ureilytica</name>
    <dbReference type="NCBI Taxonomy" id="2530374"/>
    <lineage>
        <taxon>Bacteria</taxon>
        <taxon>Bacillati</taxon>
        <taxon>Actinomycetota</taxon>
        <taxon>Actinomycetes</taxon>
        <taxon>Jiangellales</taxon>
        <taxon>Jiangellaceae</taxon>
        <taxon>Jiangella</taxon>
    </lineage>
</organism>
<dbReference type="InterPro" id="IPR052352">
    <property type="entry name" value="Sugar_Degrad_Dehydratases"/>
</dbReference>
<evidence type="ECO:0000256" key="5">
    <source>
        <dbReference type="ARBA" id="ARBA00023014"/>
    </source>
</evidence>
<dbReference type="NCBIfam" id="NF004784">
    <property type="entry name" value="PRK06131.1"/>
    <property type="match status" value="1"/>
</dbReference>
<dbReference type="Pfam" id="PF00920">
    <property type="entry name" value="ILVD_EDD_N"/>
    <property type="match status" value="1"/>
</dbReference>
<evidence type="ECO:0000256" key="2">
    <source>
        <dbReference type="ARBA" id="ARBA00022714"/>
    </source>
</evidence>
<dbReference type="InterPro" id="IPR042096">
    <property type="entry name" value="Dihydro-acid_dehy_C"/>
</dbReference>
<dbReference type="PANTHER" id="PTHR43183:SF1">
    <property type="entry name" value="HYPOTHETICAL DIHYDROXY-ACID DEHYDRATASE (EUROFUNG)-RELATED"/>
    <property type="match status" value="1"/>
</dbReference>
<dbReference type="RefSeq" id="WP_131983899.1">
    <property type="nucleotide sequence ID" value="NZ_SMKL01000031.1"/>
</dbReference>
<dbReference type="OrthoDB" id="9807077at2"/>
<dbReference type="GO" id="GO:0046872">
    <property type="term" value="F:metal ion binding"/>
    <property type="evidence" value="ECO:0007669"/>
    <property type="project" value="UniProtKB-KW"/>
</dbReference>
<keyword evidence="2" id="KW-0001">2Fe-2S</keyword>
<evidence type="ECO:0000256" key="6">
    <source>
        <dbReference type="ARBA" id="ARBA00023239"/>
    </source>
</evidence>
<dbReference type="PROSITE" id="PS00886">
    <property type="entry name" value="ILVD_EDD_1"/>
    <property type="match status" value="1"/>
</dbReference>
<dbReference type="Pfam" id="PF24877">
    <property type="entry name" value="ILV_EDD_C"/>
    <property type="match status" value="1"/>
</dbReference>
<dbReference type="Proteomes" id="UP000295621">
    <property type="component" value="Unassembled WGS sequence"/>
</dbReference>
<evidence type="ECO:0000259" key="9">
    <source>
        <dbReference type="Pfam" id="PF00920"/>
    </source>
</evidence>
<evidence type="ECO:0000256" key="8">
    <source>
        <dbReference type="SAM" id="MobiDB-lite"/>
    </source>
</evidence>
<evidence type="ECO:0000256" key="7">
    <source>
        <dbReference type="ARBA" id="ARBA00023304"/>
    </source>
</evidence>
<dbReference type="InterPro" id="IPR020558">
    <property type="entry name" value="DiOHA_6PGluconate_deHydtase_CS"/>
</dbReference>
<evidence type="ECO:0000313" key="12">
    <source>
        <dbReference type="Proteomes" id="UP000295621"/>
    </source>
</evidence>
<keyword evidence="5" id="KW-0411">Iron-sulfur</keyword>
<dbReference type="SUPFAM" id="SSF52016">
    <property type="entry name" value="LeuD/IlvD-like"/>
    <property type="match status" value="1"/>
</dbReference>
<evidence type="ECO:0000313" key="11">
    <source>
        <dbReference type="EMBL" id="TDC50386.1"/>
    </source>
</evidence>
<dbReference type="SUPFAM" id="SSF143975">
    <property type="entry name" value="IlvD/EDD N-terminal domain-like"/>
    <property type="match status" value="1"/>
</dbReference>
<accession>A0A4R4RLW7</accession>
<comment type="similarity">
    <text evidence="1">Belongs to the IlvD/Edd family.</text>
</comment>
<sequence length="602" mass="64275">MTPAGTSRRLRSNRYYGGYNQQALVRNGHMQALGFPDGLLRSGKPLIGIANSQSDLNPCNAHLGEVAEAVKRGVWEAGGVPVVFPTISLGEANMLPTTMLFRNLMSMDVEETLRANPVDGVVLLGGCDKTTPAQLMGAASVDLPTLVLTGGPMLTSRFRGRTLGTGTDARKLADEVRAGRMAPEEFFAAEGCYARSAGHCMVMGTASTMASVAEALGMQLPGTSSIPAPDAARKQAAHRAGRRIVEMVHEDLRMSRILTRGAFENAVKVNAALSGSTNAVLHLLAIAGRAGVPLELDDFDLWMRDVPWLANLRPAGEHYMEDFHHAGGLPALMRRLIDHLETKALTVTGATVAENVAAAECFDDDVIRPLDRPLGIGAGTAVLRGNLAPDGAVIKQAAASPGLMRHRGRALVFDTIQECEAKIHDPDLDVDENTVLVVRNCGPKGYPGMPEVANLPIPRKLLERGVDDMVRISDARMSGTAYGTVILHVAPEAAAGGPLALVRTGDVIALDVPARTLVLEVDDAELQRRRQGLPERPRRFERGWAKLYEDHVLQADQGADLDFLVGASGAEPHGGDPYASPDEDELLRTDAGLVGRRPETTA</sequence>
<dbReference type="InterPro" id="IPR056740">
    <property type="entry name" value="ILV_EDD_C"/>
</dbReference>
<dbReference type="FunFam" id="3.50.30.80:FF:000001">
    <property type="entry name" value="Dihydroxy-acid dehydratase"/>
    <property type="match status" value="1"/>
</dbReference>
<dbReference type="InterPro" id="IPR000581">
    <property type="entry name" value="ILV_EDD_N"/>
</dbReference>
<dbReference type="GO" id="GO:0016836">
    <property type="term" value="F:hydro-lyase activity"/>
    <property type="evidence" value="ECO:0007669"/>
    <property type="project" value="UniProtKB-ARBA"/>
</dbReference>